<evidence type="ECO:0000256" key="3">
    <source>
        <dbReference type="ARBA" id="ARBA00012937"/>
    </source>
</evidence>
<dbReference type="EMBL" id="OC856634">
    <property type="protein sequence ID" value="CAD7624046.1"/>
    <property type="molecule type" value="Genomic_DNA"/>
</dbReference>
<keyword evidence="5" id="KW-0436">Ligase</keyword>
<feature type="domain" description="GS catalytic" evidence="10">
    <location>
        <begin position="1188"/>
        <end position="1443"/>
    </location>
</feature>
<dbReference type="Gene3D" id="3.10.20.70">
    <property type="entry name" value="Glutamine synthetase, N-terminal domain"/>
    <property type="match status" value="4"/>
</dbReference>
<evidence type="ECO:0000256" key="1">
    <source>
        <dbReference type="ARBA" id="ARBA00004496"/>
    </source>
</evidence>
<evidence type="ECO:0000256" key="6">
    <source>
        <dbReference type="ARBA" id="ARBA00022741"/>
    </source>
</evidence>
<evidence type="ECO:0000256" key="4">
    <source>
        <dbReference type="ARBA" id="ARBA00022490"/>
    </source>
</evidence>
<dbReference type="InterPro" id="IPR050292">
    <property type="entry name" value="Glutamine_Synthetase"/>
</dbReference>
<evidence type="ECO:0000256" key="2">
    <source>
        <dbReference type="ARBA" id="ARBA00009897"/>
    </source>
</evidence>
<evidence type="ECO:0000256" key="8">
    <source>
        <dbReference type="PROSITE-ProRule" id="PRU01331"/>
    </source>
</evidence>
<keyword evidence="7" id="KW-0067">ATP-binding</keyword>
<evidence type="ECO:0000313" key="11">
    <source>
        <dbReference type="EMBL" id="CAD7624046.1"/>
    </source>
</evidence>
<feature type="domain" description="GS catalytic" evidence="10">
    <location>
        <begin position="115"/>
        <end position="488"/>
    </location>
</feature>
<dbReference type="SUPFAM" id="SSF54368">
    <property type="entry name" value="Glutamine synthetase, N-terminal domain"/>
    <property type="match status" value="1"/>
</dbReference>
<accession>A0A7R9KJD2</accession>
<evidence type="ECO:0000256" key="9">
    <source>
        <dbReference type="RuleBase" id="RU000384"/>
    </source>
</evidence>
<dbReference type="Proteomes" id="UP000759131">
    <property type="component" value="Unassembled WGS sequence"/>
</dbReference>
<dbReference type="InterPro" id="IPR027303">
    <property type="entry name" value="Gln_synth_gly_rich_site"/>
</dbReference>
<name>A0A7R9KJD2_9ACAR</name>
<dbReference type="InterPro" id="IPR036651">
    <property type="entry name" value="Gln_synt_N_sf"/>
</dbReference>
<dbReference type="PANTHER" id="PTHR20852:SF57">
    <property type="entry name" value="GLUTAMINE SYNTHETASE 2 CYTOPLASMIC"/>
    <property type="match status" value="1"/>
</dbReference>
<feature type="domain" description="GS catalytic" evidence="10">
    <location>
        <begin position="504"/>
        <end position="754"/>
    </location>
</feature>
<proteinExistence type="inferred from homology"/>
<dbReference type="InterPro" id="IPR014746">
    <property type="entry name" value="Gln_synth/guanido_kin_cat_dom"/>
</dbReference>
<dbReference type="PANTHER" id="PTHR20852">
    <property type="entry name" value="GLUTAMINE SYNTHETASE"/>
    <property type="match status" value="1"/>
</dbReference>
<dbReference type="FunFam" id="3.30.590.10:FF:000004">
    <property type="entry name" value="Glutamine synthetase"/>
    <property type="match status" value="1"/>
</dbReference>
<dbReference type="PROSITE" id="PS00181">
    <property type="entry name" value="GLNA_ATP"/>
    <property type="match status" value="1"/>
</dbReference>
<keyword evidence="12" id="KW-1185">Reference proteome</keyword>
<dbReference type="SUPFAM" id="SSF55931">
    <property type="entry name" value="Glutamine synthetase/guanido kinase"/>
    <property type="match status" value="4"/>
</dbReference>
<dbReference type="OrthoDB" id="1936100at2759"/>
<sequence length="1443" mass="161200">MLRAAITSNQLSTNSNYLAKFRALDQSTNKTMVTYVYANPNRHKVGQICAKTRVVDFVPKHPDDLPLWDNGTGDLRVEILIRPVRLYRDPFRGRHNMLALCELLNTDGKPIDINRRHSCVEAMDAAAKQHPWFGAEQEYMLFDGYDPRRPLGWPTIGQPDLPWATDLIYDSGVGANTQYGRDVAEAHLLACLYAGVMIGGQNGENQPAQWEYQVGPCEGIQLGDDLIMSRYILLRVAEDLHIGVTFDPRPVPGWLGSGAHMNFSTEAMRREGDLAEINRAIEALGKNHSKHMAIYDPMAGEDNKRRLTGEYGTNNVQTFTSGVADRSASVRIPKRVEMAGKGYLEDRRPAANCDPYAVTEALVRTVCLNDMMSSKNSVCNKSNVIGNSVTIIASTPTPLTSNGAFMARYMALEQPADKIQVTYVYMHPGNDNLAHYCGKTKVVDFVPKHPDDLPIWDSGVLTSYEDEILLRPVRLYKDPFRGGNNRLVLCDALDGDMKPLISNHRHSCLEAMEAAAKQHPWFGIEQEYMLMDGNDRKRPLGWPVNGYPEPITAPHVMYHGAVGANNQYGRDVMEAHFRACLYAGVNISGENAEGQPSQWEYQVGPCEGIQMGDDLIMSRYLLLRVAEDLHIEVTFDPKPVPSWMGNGAHCNFSTEAMRQKGGIAEINRAIEALSKRHDRHVAAYDPRGGADNKRRLTGQMWSSDISKFSSGVANRAASVRIPKRVSMAGKGYFEDRRPSSNCDPYAVTEALVRTQPVDKIQVTYVYMHPGNDNLAHYCGKTKVVDFVPKHPDDLPIWDSGLLTNPNEEILIRPVRLYKDPFRGGNNRLVLCETLDSDMKPQMYNHRHSCLEAMEAASGQHPWFGFEQEYMLLDGNDRQRPLGWPVNGYPEPISAPHVLYAYSVGANNQYGRDVMEAHFRACLYAGVNISGENAEAQPSQWEYQVGPCEGIQLGDDLIMSRYILLRVAEDLHIGVTFDPKPVEGWPGNGGHTNFSTEAMRREGGVEEINRAIEALSKRHDKHMAVYDPMAGEDNKRRLTGKQWSSDINKFTAGVANRAASVRIPKRVSMAGKGYFEDRRPTSNQLSTNSNYLDKFRALDQSANKTMVTYVYANPNRHNVGQICAKTRVVDFVPKHPDDLPLWDNGTGDLRVEILIRPVRLYRDPFRGRHNMLALCELLNTDGTPISINRRPSCVEAMDAAAKQHPWFGAEQEYMLFDGYDPRRPLGWPTIGQPDLPWATDMIYDSGVGANTQYGRDVAEAHLLACLYAGVMIGGHNGENQPAQWEYQVGPCEGIQLGDDLIISRYILLRVAEDLHIGVTFDPRPVPGWLGSGAHMNFSTEAMRREGGLAEINRAIEALGKNHAKHMAIYDPMAGEDNKRRLTGEFGTNNVQTFTSGVADRSASVRIPKRVEMTGKGYLEDRRPAANCDPYAVTEALVRTVCLNE</sequence>
<dbReference type="GO" id="GO:0004356">
    <property type="term" value="F:glutamine synthetase activity"/>
    <property type="evidence" value="ECO:0007669"/>
    <property type="project" value="UniProtKB-EC"/>
</dbReference>
<evidence type="ECO:0000256" key="5">
    <source>
        <dbReference type="ARBA" id="ARBA00022598"/>
    </source>
</evidence>
<dbReference type="GO" id="GO:0005524">
    <property type="term" value="F:ATP binding"/>
    <property type="evidence" value="ECO:0007669"/>
    <property type="project" value="UniProtKB-KW"/>
</dbReference>
<dbReference type="SMART" id="SM01230">
    <property type="entry name" value="Gln-synt_C"/>
    <property type="match status" value="4"/>
</dbReference>
<comment type="subcellular location">
    <subcellularLocation>
        <location evidence="1">Cytoplasm</location>
    </subcellularLocation>
</comment>
<keyword evidence="6" id="KW-0547">Nucleotide-binding</keyword>
<dbReference type="GO" id="GO:0006542">
    <property type="term" value="P:glutamine biosynthetic process"/>
    <property type="evidence" value="ECO:0007669"/>
    <property type="project" value="InterPro"/>
</dbReference>
<dbReference type="Gene3D" id="3.30.590.10">
    <property type="entry name" value="Glutamine synthetase/guanido kinase, catalytic domain"/>
    <property type="match status" value="4"/>
</dbReference>
<dbReference type="PROSITE" id="PS51987">
    <property type="entry name" value="GS_CATALYTIC"/>
    <property type="match status" value="4"/>
</dbReference>
<dbReference type="EC" id="6.3.1.2" evidence="3"/>
<organism evidence="11">
    <name type="scientific">Medioppia subpectinata</name>
    <dbReference type="NCBI Taxonomy" id="1979941"/>
    <lineage>
        <taxon>Eukaryota</taxon>
        <taxon>Metazoa</taxon>
        <taxon>Ecdysozoa</taxon>
        <taxon>Arthropoda</taxon>
        <taxon>Chelicerata</taxon>
        <taxon>Arachnida</taxon>
        <taxon>Acari</taxon>
        <taxon>Acariformes</taxon>
        <taxon>Sarcoptiformes</taxon>
        <taxon>Oribatida</taxon>
        <taxon>Brachypylina</taxon>
        <taxon>Oppioidea</taxon>
        <taxon>Oppiidae</taxon>
        <taxon>Medioppia</taxon>
    </lineage>
</organism>
<dbReference type="InterPro" id="IPR008146">
    <property type="entry name" value="Gln_synth_cat_dom"/>
</dbReference>
<keyword evidence="4" id="KW-0963">Cytoplasm</keyword>
<dbReference type="FunFam" id="3.30.590.10:FF:000011">
    <property type="entry name" value="Glutamine synthetase"/>
    <property type="match status" value="3"/>
</dbReference>
<evidence type="ECO:0000259" key="10">
    <source>
        <dbReference type="PROSITE" id="PS51987"/>
    </source>
</evidence>
<comment type="similarity">
    <text evidence="2 8 9">Belongs to the glutamine synthetase family.</text>
</comment>
<reference evidence="11" key="1">
    <citation type="submission" date="2020-11" db="EMBL/GenBank/DDBJ databases">
        <authorList>
            <person name="Tran Van P."/>
        </authorList>
    </citation>
    <scope>NUCLEOTIDE SEQUENCE</scope>
</reference>
<evidence type="ECO:0000313" key="12">
    <source>
        <dbReference type="Proteomes" id="UP000759131"/>
    </source>
</evidence>
<protein>
    <recommendedName>
        <fullName evidence="3">glutamine synthetase</fullName>
        <ecNumber evidence="3">6.3.1.2</ecNumber>
    </recommendedName>
</protein>
<dbReference type="Pfam" id="PF00120">
    <property type="entry name" value="Gln-synt_C"/>
    <property type="match status" value="4"/>
</dbReference>
<evidence type="ECO:0000256" key="7">
    <source>
        <dbReference type="ARBA" id="ARBA00022840"/>
    </source>
</evidence>
<dbReference type="GO" id="GO:0005737">
    <property type="term" value="C:cytoplasm"/>
    <property type="evidence" value="ECO:0007669"/>
    <property type="project" value="UniProtKB-SubCell"/>
</dbReference>
<feature type="domain" description="GS catalytic" evidence="10">
    <location>
        <begin position="845"/>
        <end position="1082"/>
    </location>
</feature>
<gene>
    <name evidence="11" type="ORF">OSB1V03_LOCUS4493</name>
</gene>
<dbReference type="EMBL" id="CAJPIZ010002059">
    <property type="protein sequence ID" value="CAG2104476.1"/>
    <property type="molecule type" value="Genomic_DNA"/>
</dbReference>